<gene>
    <name evidence="2" type="ORF">GCM10023191_066570</name>
</gene>
<evidence type="ECO:0000313" key="2">
    <source>
        <dbReference type="EMBL" id="GAA4507737.1"/>
    </source>
</evidence>
<accession>A0ABP8QPR7</accession>
<proteinExistence type="predicted"/>
<comment type="caution">
    <text evidence="2">The sequence shown here is derived from an EMBL/GenBank/DDBJ whole genome shotgun (WGS) entry which is preliminary data.</text>
</comment>
<feature type="compositionally biased region" description="Basic and acidic residues" evidence="1">
    <location>
        <begin position="16"/>
        <end position="29"/>
    </location>
</feature>
<protein>
    <submittedName>
        <fullName evidence="2">Uncharacterized protein</fullName>
    </submittedName>
</protein>
<organism evidence="2 3">
    <name type="scientific">Actinoallomurus oryzae</name>
    <dbReference type="NCBI Taxonomy" id="502180"/>
    <lineage>
        <taxon>Bacteria</taxon>
        <taxon>Bacillati</taxon>
        <taxon>Actinomycetota</taxon>
        <taxon>Actinomycetes</taxon>
        <taxon>Streptosporangiales</taxon>
        <taxon>Thermomonosporaceae</taxon>
        <taxon>Actinoallomurus</taxon>
    </lineage>
</organism>
<feature type="region of interest" description="Disordered" evidence="1">
    <location>
        <begin position="1"/>
        <end position="46"/>
    </location>
</feature>
<name>A0ABP8QPR7_9ACTN</name>
<dbReference type="Proteomes" id="UP001500503">
    <property type="component" value="Unassembled WGS sequence"/>
</dbReference>
<dbReference type="EMBL" id="BAABHF010000041">
    <property type="protein sequence ID" value="GAA4507737.1"/>
    <property type="molecule type" value="Genomic_DNA"/>
</dbReference>
<evidence type="ECO:0000256" key="1">
    <source>
        <dbReference type="SAM" id="MobiDB-lite"/>
    </source>
</evidence>
<evidence type="ECO:0000313" key="3">
    <source>
        <dbReference type="Proteomes" id="UP001500503"/>
    </source>
</evidence>
<sequence length="68" mass="7375">MTPNVGLLLEGVMPEGEIKPDRSPSDRRPRGAGSAPRGLVIQRGAAGQPKFGWRTTFVQPVSRWSKCS</sequence>
<reference evidence="3" key="1">
    <citation type="journal article" date="2019" name="Int. J. Syst. Evol. Microbiol.">
        <title>The Global Catalogue of Microorganisms (GCM) 10K type strain sequencing project: providing services to taxonomists for standard genome sequencing and annotation.</title>
        <authorList>
            <consortium name="The Broad Institute Genomics Platform"/>
            <consortium name="The Broad Institute Genome Sequencing Center for Infectious Disease"/>
            <person name="Wu L."/>
            <person name="Ma J."/>
        </authorList>
    </citation>
    <scope>NUCLEOTIDE SEQUENCE [LARGE SCALE GENOMIC DNA]</scope>
    <source>
        <strain evidence="3">JCM 17933</strain>
    </source>
</reference>
<keyword evidence="3" id="KW-1185">Reference proteome</keyword>